<keyword evidence="2" id="KW-1185">Reference proteome</keyword>
<evidence type="ECO:0000313" key="1">
    <source>
        <dbReference type="EMBL" id="POW07354.1"/>
    </source>
</evidence>
<protein>
    <submittedName>
        <fullName evidence="1">Uncharacterized protein</fullName>
    </submittedName>
</protein>
<gene>
    <name evidence="1" type="ORF">PSHT_10001</name>
</gene>
<dbReference type="VEuPathDB" id="FungiDB:PSHT_10001"/>
<feature type="non-terminal residue" evidence="1">
    <location>
        <position position="1"/>
    </location>
</feature>
<comment type="caution">
    <text evidence="1">The sequence shown here is derived from an EMBL/GenBank/DDBJ whole genome shotgun (WGS) entry which is preliminary data.</text>
</comment>
<organism evidence="1 2">
    <name type="scientific">Puccinia striiformis</name>
    <dbReference type="NCBI Taxonomy" id="27350"/>
    <lineage>
        <taxon>Eukaryota</taxon>
        <taxon>Fungi</taxon>
        <taxon>Dikarya</taxon>
        <taxon>Basidiomycota</taxon>
        <taxon>Pucciniomycotina</taxon>
        <taxon>Pucciniomycetes</taxon>
        <taxon>Pucciniales</taxon>
        <taxon>Pucciniaceae</taxon>
        <taxon>Puccinia</taxon>
    </lineage>
</organism>
<dbReference type="EMBL" id="PKSM01000148">
    <property type="protein sequence ID" value="POW07354.1"/>
    <property type="molecule type" value="Genomic_DNA"/>
</dbReference>
<reference evidence="2" key="2">
    <citation type="journal article" date="2018" name="BMC Genomics">
        <title>Genomic insights into host adaptation between the wheat stripe rust pathogen (Puccinia striiformis f. sp. tritici) and the barley stripe rust pathogen (Puccinia striiformis f. sp. hordei).</title>
        <authorList>
            <person name="Xia C."/>
            <person name="Wang M."/>
            <person name="Yin C."/>
            <person name="Cornejo O.E."/>
            <person name="Hulbert S.H."/>
            <person name="Chen X."/>
        </authorList>
    </citation>
    <scope>NUCLEOTIDE SEQUENCE [LARGE SCALE GENOMIC DNA]</scope>
    <source>
        <strain evidence="2">93TX-2</strain>
    </source>
</reference>
<name>A0A2S4VCX1_9BASI</name>
<sequence length="255" mass="28454">PFFLPCLSPLPHVSTAPFSSTLRHAHTPLARPVATATPVSSFHSDAPSTSPQPHHLFDQLQQQSLPSLNISLPPRFGVYWRGDALREQIKYLLSTEVAEKYNFERLEHRELFIDSASLSESDLSFVVKTIEKLIADVYGDLSGDWSALSGKTFDYISERAIFTKAEARTDMVNGKVFERTCGEGWTSHSEDVYHSKGLSIDDSSGVSFTKSKWALAREINLKVGMPICLTEDIIMKHGLYRGTRLIVTGVYDGFL</sequence>
<dbReference type="AlphaFoldDB" id="A0A2S4VCX1"/>
<evidence type="ECO:0000313" key="2">
    <source>
        <dbReference type="Proteomes" id="UP000238274"/>
    </source>
</evidence>
<dbReference type="OrthoDB" id="432234at2759"/>
<reference evidence="1 2" key="1">
    <citation type="submission" date="2017-12" db="EMBL/GenBank/DDBJ databases">
        <title>Gene loss provides genomic basis for host adaptation in cereal stripe rust fungi.</title>
        <authorList>
            <person name="Xia C."/>
        </authorList>
    </citation>
    <scope>NUCLEOTIDE SEQUENCE [LARGE SCALE GENOMIC DNA]</scope>
    <source>
        <strain evidence="1 2">93TX-2</strain>
    </source>
</reference>
<dbReference type="Proteomes" id="UP000238274">
    <property type="component" value="Unassembled WGS sequence"/>
</dbReference>
<accession>A0A2S4VCX1</accession>
<feature type="non-terminal residue" evidence="1">
    <location>
        <position position="255"/>
    </location>
</feature>
<reference evidence="2" key="3">
    <citation type="journal article" date="2018" name="Mol. Plant Microbe Interact.">
        <title>Genome sequence resources for the wheat stripe rust pathogen (Puccinia striiformis f. sp. tritici) and the barley stripe rust pathogen (Puccinia striiformis f. sp. hordei).</title>
        <authorList>
            <person name="Xia C."/>
            <person name="Wang M."/>
            <person name="Yin C."/>
            <person name="Cornejo O.E."/>
            <person name="Hulbert S.H."/>
            <person name="Chen X."/>
        </authorList>
    </citation>
    <scope>NUCLEOTIDE SEQUENCE [LARGE SCALE GENOMIC DNA]</scope>
    <source>
        <strain evidence="2">93TX-2</strain>
    </source>
</reference>
<proteinExistence type="predicted"/>
<dbReference type="VEuPathDB" id="FungiDB:PSTT_00329"/>